<dbReference type="SUPFAM" id="SSF103473">
    <property type="entry name" value="MFS general substrate transporter"/>
    <property type="match status" value="1"/>
</dbReference>
<dbReference type="Pfam" id="PF13347">
    <property type="entry name" value="MFS_2"/>
    <property type="match status" value="1"/>
</dbReference>
<keyword evidence="1" id="KW-0812">Transmembrane</keyword>
<dbReference type="InterPro" id="IPR039672">
    <property type="entry name" value="MFS_2"/>
</dbReference>
<dbReference type="PANTHER" id="PTHR11328">
    <property type="entry name" value="MAJOR FACILITATOR SUPERFAMILY DOMAIN-CONTAINING PROTEIN"/>
    <property type="match status" value="1"/>
</dbReference>
<reference evidence="2" key="2">
    <citation type="submission" date="2021-04" db="EMBL/GenBank/DDBJ databases">
        <authorList>
            <person name="Gilroy R."/>
        </authorList>
    </citation>
    <scope>NUCLEOTIDE SEQUENCE</scope>
    <source>
        <strain evidence="2">ChiW19-954</strain>
    </source>
</reference>
<feature type="transmembrane region" description="Helical" evidence="1">
    <location>
        <begin position="300"/>
        <end position="322"/>
    </location>
</feature>
<feature type="transmembrane region" description="Helical" evidence="1">
    <location>
        <begin position="334"/>
        <end position="353"/>
    </location>
</feature>
<feature type="transmembrane region" description="Helical" evidence="1">
    <location>
        <begin position="448"/>
        <end position="470"/>
    </location>
</feature>
<proteinExistence type="predicted"/>
<evidence type="ECO:0000256" key="1">
    <source>
        <dbReference type="SAM" id="Phobius"/>
    </source>
</evidence>
<name>A0A9D2NIL1_9FIRM</name>
<evidence type="ECO:0000313" key="2">
    <source>
        <dbReference type="EMBL" id="HJC33126.1"/>
    </source>
</evidence>
<sequence length="491" mass="53471">MSQQKQSNFWNTPLTSSLIKGKDVKLPEMLLGYFIGPVGGLLSSGIFTSILNTYFTDVLKLDLTFLTTLQLVSTILIVIANLVVGQLIERTRVLAGKARPWILLSALTLSVASVLMFIVPFEGVMKMVWIAIAYNLYYSVAYPIYNTANSTLVAVSTRNSDQRGQLASFTNIAGLAAMGAGSMVFPILVSFALKENQALWFVAMLAVGILTALTVFLQYKFSRERVTEELMESGEEEQEEDKPKAASMGTQFKAVASEKWWWVVMIFYMIFQFSGAIKNGSMSYFCRWMLDNSAMGADAWGTYQSILAIMGAIPMAVAMLFVNPLCQKFGKRTTVSVFLVLGVIGGVIAGMGGSNIVPVAVGVALKCLGSSPACYMILAMLADVIDHIEWKTGLRTDGLTMSIYSSLMVAASPVMNAVFSAILNAVGYDQNLVVGTGMQSALAQTGISVSYIWIETVAYAVCAVLLFLFFHVEDNLKAEQAEIEKRNKAAK</sequence>
<dbReference type="Proteomes" id="UP000823890">
    <property type="component" value="Unassembled WGS sequence"/>
</dbReference>
<accession>A0A9D2NIL1</accession>
<dbReference type="GO" id="GO:0005886">
    <property type="term" value="C:plasma membrane"/>
    <property type="evidence" value="ECO:0007669"/>
    <property type="project" value="TreeGrafter"/>
</dbReference>
<feature type="transmembrane region" description="Helical" evidence="1">
    <location>
        <begin position="127"/>
        <end position="145"/>
    </location>
</feature>
<feature type="transmembrane region" description="Helical" evidence="1">
    <location>
        <begin position="100"/>
        <end position="121"/>
    </location>
</feature>
<keyword evidence="1" id="KW-1133">Transmembrane helix</keyword>
<feature type="transmembrane region" description="Helical" evidence="1">
    <location>
        <begin position="403"/>
        <end position="428"/>
    </location>
</feature>
<feature type="transmembrane region" description="Helical" evidence="1">
    <location>
        <begin position="63"/>
        <end position="88"/>
    </location>
</feature>
<feature type="transmembrane region" description="Helical" evidence="1">
    <location>
        <begin position="166"/>
        <end position="192"/>
    </location>
</feature>
<feature type="transmembrane region" description="Helical" evidence="1">
    <location>
        <begin position="198"/>
        <end position="217"/>
    </location>
</feature>
<dbReference type="Gene3D" id="1.20.1250.20">
    <property type="entry name" value="MFS general substrate transporter like domains"/>
    <property type="match status" value="1"/>
</dbReference>
<feature type="transmembrane region" description="Helical" evidence="1">
    <location>
        <begin position="30"/>
        <end position="51"/>
    </location>
</feature>
<dbReference type="AlphaFoldDB" id="A0A9D2NIL1"/>
<dbReference type="GO" id="GO:0015293">
    <property type="term" value="F:symporter activity"/>
    <property type="evidence" value="ECO:0007669"/>
    <property type="project" value="InterPro"/>
</dbReference>
<comment type="caution">
    <text evidence="2">The sequence shown here is derived from an EMBL/GenBank/DDBJ whole genome shotgun (WGS) entry which is preliminary data.</text>
</comment>
<reference evidence="2" key="1">
    <citation type="journal article" date="2021" name="PeerJ">
        <title>Extensive microbial diversity within the chicken gut microbiome revealed by metagenomics and culture.</title>
        <authorList>
            <person name="Gilroy R."/>
            <person name="Ravi A."/>
            <person name="Getino M."/>
            <person name="Pursley I."/>
            <person name="Horton D.L."/>
            <person name="Alikhan N.F."/>
            <person name="Baker D."/>
            <person name="Gharbi K."/>
            <person name="Hall N."/>
            <person name="Watson M."/>
            <person name="Adriaenssens E.M."/>
            <person name="Foster-Nyarko E."/>
            <person name="Jarju S."/>
            <person name="Secka A."/>
            <person name="Antonio M."/>
            <person name="Oren A."/>
            <person name="Chaudhuri R.R."/>
            <person name="La Ragione R."/>
            <person name="Hildebrand F."/>
            <person name="Pallen M.J."/>
        </authorList>
    </citation>
    <scope>NUCLEOTIDE SEQUENCE</scope>
    <source>
        <strain evidence="2">ChiW19-954</strain>
    </source>
</reference>
<dbReference type="EMBL" id="DWWO01000009">
    <property type="protein sequence ID" value="HJC33126.1"/>
    <property type="molecule type" value="Genomic_DNA"/>
</dbReference>
<protein>
    <submittedName>
        <fullName evidence="2">MFS transporter</fullName>
    </submittedName>
</protein>
<keyword evidence="1" id="KW-0472">Membrane</keyword>
<dbReference type="InterPro" id="IPR036259">
    <property type="entry name" value="MFS_trans_sf"/>
</dbReference>
<dbReference type="GO" id="GO:0008643">
    <property type="term" value="P:carbohydrate transport"/>
    <property type="evidence" value="ECO:0007669"/>
    <property type="project" value="InterPro"/>
</dbReference>
<evidence type="ECO:0000313" key="3">
    <source>
        <dbReference type="Proteomes" id="UP000823890"/>
    </source>
</evidence>
<organism evidence="2 3">
    <name type="scientific">Candidatus Mediterraneibacter faecipullorum</name>
    <dbReference type="NCBI Taxonomy" id="2838670"/>
    <lineage>
        <taxon>Bacteria</taxon>
        <taxon>Bacillati</taxon>
        <taxon>Bacillota</taxon>
        <taxon>Clostridia</taxon>
        <taxon>Lachnospirales</taxon>
        <taxon>Lachnospiraceae</taxon>
        <taxon>Mediterraneibacter</taxon>
    </lineage>
</organism>
<gene>
    <name evidence="2" type="ORF">H9758_00865</name>
</gene>
<dbReference type="PANTHER" id="PTHR11328:SF24">
    <property type="entry name" value="MAJOR FACILITATOR SUPERFAMILY (MFS) PROFILE DOMAIN-CONTAINING PROTEIN"/>
    <property type="match status" value="1"/>
</dbReference>
<feature type="transmembrane region" description="Helical" evidence="1">
    <location>
        <begin position="260"/>
        <end position="280"/>
    </location>
</feature>